<name>A0A2I8VKQ7_9EURY</name>
<protein>
    <submittedName>
        <fullName evidence="1">Uncharacterized protein</fullName>
    </submittedName>
</protein>
<dbReference type="KEGG" id="srub:C2R22_13430"/>
<dbReference type="EMBL" id="CP026309">
    <property type="protein sequence ID" value="AUV82517.1"/>
    <property type="molecule type" value="Genomic_DNA"/>
</dbReference>
<organism evidence="1 2">
    <name type="scientific">Salinigranum rubrum</name>
    <dbReference type="NCBI Taxonomy" id="755307"/>
    <lineage>
        <taxon>Archaea</taxon>
        <taxon>Methanobacteriati</taxon>
        <taxon>Methanobacteriota</taxon>
        <taxon>Stenosarchaea group</taxon>
        <taxon>Halobacteria</taxon>
        <taxon>Halobacteriales</taxon>
        <taxon>Haloferacaceae</taxon>
        <taxon>Salinigranum</taxon>
    </lineage>
</organism>
<evidence type="ECO:0000313" key="1">
    <source>
        <dbReference type="EMBL" id="AUV82517.1"/>
    </source>
</evidence>
<keyword evidence="2" id="KW-1185">Reference proteome</keyword>
<dbReference type="OrthoDB" id="306498at2157"/>
<accession>A0A2I8VKQ7</accession>
<dbReference type="RefSeq" id="WP_103426206.1">
    <property type="nucleotide sequence ID" value="NZ_CP026309.1"/>
</dbReference>
<proteinExistence type="predicted"/>
<sequence>MCSDCERTELDETTEGYEEALVEIALHDSVYGFTIDATDLRLLDYSPATEGLPQPVRPVEAAANALQQDDRGLFRVSRLQLVVDVLKTEGKYELAETYELFLDATLN</sequence>
<reference evidence="1 2" key="1">
    <citation type="submission" date="2018-01" db="EMBL/GenBank/DDBJ databases">
        <title>Complete genome sequence of Salinigranum rubrum GX10T, an extremely halophilic archaeon isolated from a marine solar saltern.</title>
        <authorList>
            <person name="Han S."/>
        </authorList>
    </citation>
    <scope>NUCLEOTIDE SEQUENCE [LARGE SCALE GENOMIC DNA]</scope>
    <source>
        <strain evidence="1 2">GX10</strain>
    </source>
</reference>
<dbReference type="GeneID" id="35593111"/>
<evidence type="ECO:0000313" key="2">
    <source>
        <dbReference type="Proteomes" id="UP000236584"/>
    </source>
</evidence>
<gene>
    <name evidence="1" type="ORF">C2R22_13430</name>
</gene>
<dbReference type="AlphaFoldDB" id="A0A2I8VKQ7"/>
<dbReference type="Proteomes" id="UP000236584">
    <property type="component" value="Chromosome"/>
</dbReference>